<reference evidence="2 3" key="1">
    <citation type="journal article" date="2018" name="Nat. Genet.">
        <title>The Rosa genome provides new insights in the design of modern roses.</title>
        <authorList>
            <person name="Bendahmane M."/>
        </authorList>
    </citation>
    <scope>NUCLEOTIDE SEQUENCE [LARGE SCALE GENOMIC DNA]</scope>
    <source>
        <strain evidence="3">cv. Old Blush</strain>
    </source>
</reference>
<comment type="caution">
    <text evidence="2">The sequence shown here is derived from an EMBL/GenBank/DDBJ whole genome shotgun (WGS) entry which is preliminary data.</text>
</comment>
<keyword evidence="3" id="KW-1185">Reference proteome</keyword>
<protein>
    <submittedName>
        <fullName evidence="2">Uncharacterized protein</fullName>
    </submittedName>
</protein>
<sequence length="340" mass="37265">MQLVLVPIQVIDDNSPEVEERVPLPDISHGQPTATLLLEQAGPDSIPVSSEVAQEPVLTAILRKLLAEEDPNAIPNEEAAVTEGEIVTENPAELVLDVVGQDPAPQAIEAGEVEENPEPLPEAVPVAEPLEAPSVAEQPPPSTLEWLAPVLKVTTPGVIDDAREGLRRLLGPDILIPGAPARVLEYLRVLLRERVITQDQYQEVDELLQNLPQGLNERAVATAQARQTETHYQTLAQQTDAARDFLGDRANLIRELTLERNHLRTQIQDLQARLTDVKARLAQAEPQLEQPLTAFKTLTHDLAQARVEAQHAAQAAADASFRLDELFLRLTRASRKLLGL</sequence>
<dbReference type="AlphaFoldDB" id="A0A2P6PUA7"/>
<evidence type="ECO:0000313" key="3">
    <source>
        <dbReference type="Proteomes" id="UP000238479"/>
    </source>
</evidence>
<accession>A0A2P6PUA7</accession>
<proteinExistence type="predicted"/>
<evidence type="ECO:0000256" key="1">
    <source>
        <dbReference type="SAM" id="Coils"/>
    </source>
</evidence>
<gene>
    <name evidence="2" type="ORF">RchiOBHm_Chr6g0284481</name>
</gene>
<feature type="coiled-coil region" evidence="1">
    <location>
        <begin position="253"/>
        <end position="280"/>
    </location>
</feature>
<dbReference type="Gramene" id="PRQ25511">
    <property type="protein sequence ID" value="PRQ25511"/>
    <property type="gene ID" value="RchiOBHm_Chr6g0284481"/>
</dbReference>
<dbReference type="EMBL" id="PDCK01000044">
    <property type="protein sequence ID" value="PRQ25511.1"/>
    <property type="molecule type" value="Genomic_DNA"/>
</dbReference>
<dbReference type="Proteomes" id="UP000238479">
    <property type="component" value="Chromosome 6"/>
</dbReference>
<evidence type="ECO:0000313" key="2">
    <source>
        <dbReference type="EMBL" id="PRQ25511.1"/>
    </source>
</evidence>
<organism evidence="2 3">
    <name type="scientific">Rosa chinensis</name>
    <name type="common">China rose</name>
    <dbReference type="NCBI Taxonomy" id="74649"/>
    <lineage>
        <taxon>Eukaryota</taxon>
        <taxon>Viridiplantae</taxon>
        <taxon>Streptophyta</taxon>
        <taxon>Embryophyta</taxon>
        <taxon>Tracheophyta</taxon>
        <taxon>Spermatophyta</taxon>
        <taxon>Magnoliopsida</taxon>
        <taxon>eudicotyledons</taxon>
        <taxon>Gunneridae</taxon>
        <taxon>Pentapetalae</taxon>
        <taxon>rosids</taxon>
        <taxon>fabids</taxon>
        <taxon>Rosales</taxon>
        <taxon>Rosaceae</taxon>
        <taxon>Rosoideae</taxon>
        <taxon>Rosoideae incertae sedis</taxon>
        <taxon>Rosa</taxon>
    </lineage>
</organism>
<name>A0A2P6PUA7_ROSCH</name>
<keyword evidence="1" id="KW-0175">Coiled coil</keyword>